<reference evidence="3" key="1">
    <citation type="submission" date="2019-11" db="EMBL/GenBank/DDBJ databases">
        <title>Isolation and characterization of two novel species in the genus Thiomicrorhabdus.</title>
        <authorList>
            <person name="Mochizuki J."/>
            <person name="Kojima H."/>
            <person name="Fukui M."/>
        </authorList>
    </citation>
    <scope>NUCLEOTIDE SEQUENCE [LARGE SCALE GENOMIC DNA]</scope>
    <source>
        <strain evidence="3">AkT22</strain>
    </source>
</reference>
<name>A0A6F8PND4_9GAMM</name>
<keyword evidence="3" id="KW-1185">Reference proteome</keyword>
<accession>A0A6F8PND4</accession>
<dbReference type="RefSeq" id="WP_173291416.1">
    <property type="nucleotide sequence ID" value="NZ_AP021888.1"/>
</dbReference>
<organism evidence="2 3">
    <name type="scientific">Thiosulfativibrio zosterae</name>
    <dbReference type="NCBI Taxonomy" id="2675053"/>
    <lineage>
        <taxon>Bacteria</taxon>
        <taxon>Pseudomonadati</taxon>
        <taxon>Pseudomonadota</taxon>
        <taxon>Gammaproteobacteria</taxon>
        <taxon>Thiotrichales</taxon>
        <taxon>Piscirickettsiaceae</taxon>
        <taxon>Thiosulfativibrio</taxon>
    </lineage>
</organism>
<feature type="transmembrane region" description="Helical" evidence="1">
    <location>
        <begin position="6"/>
        <end position="25"/>
    </location>
</feature>
<keyword evidence="1" id="KW-0472">Membrane</keyword>
<feature type="transmembrane region" description="Helical" evidence="1">
    <location>
        <begin position="45"/>
        <end position="65"/>
    </location>
</feature>
<dbReference type="AlphaFoldDB" id="A0A6F8PND4"/>
<sequence>MSKLLNLVFIGAFLYFVYWMIKRHFKHRQLEAQGIVIQQQGMRPITLFAIVMVACYGAYMLWFFIAA</sequence>
<keyword evidence="1" id="KW-0812">Transmembrane</keyword>
<protein>
    <submittedName>
        <fullName evidence="2">Uncharacterized protein</fullName>
    </submittedName>
</protein>
<gene>
    <name evidence="2" type="ORF">THMIRHAT_13770</name>
</gene>
<dbReference type="KEGG" id="tzo:THMIRHAT_13770"/>
<dbReference type="Proteomes" id="UP000501466">
    <property type="component" value="Chromosome"/>
</dbReference>
<evidence type="ECO:0000313" key="3">
    <source>
        <dbReference type="Proteomes" id="UP000501466"/>
    </source>
</evidence>
<dbReference type="EMBL" id="AP021888">
    <property type="protein sequence ID" value="BBP43631.1"/>
    <property type="molecule type" value="Genomic_DNA"/>
</dbReference>
<keyword evidence="1" id="KW-1133">Transmembrane helix</keyword>
<proteinExistence type="predicted"/>
<evidence type="ECO:0000313" key="2">
    <source>
        <dbReference type="EMBL" id="BBP43631.1"/>
    </source>
</evidence>
<evidence type="ECO:0000256" key="1">
    <source>
        <dbReference type="SAM" id="Phobius"/>
    </source>
</evidence>